<dbReference type="AlphaFoldDB" id="A0A5C8UP09"/>
<name>A0A5C8UP09_9MICO</name>
<gene>
    <name evidence="1" type="ORF">FVP33_12650</name>
</gene>
<dbReference type="InterPro" id="IPR032344">
    <property type="entry name" value="DUF4862"/>
</dbReference>
<organism evidence="1 2">
    <name type="scientific">Lacisediminihabitans profunda</name>
    <dbReference type="NCBI Taxonomy" id="2594790"/>
    <lineage>
        <taxon>Bacteria</taxon>
        <taxon>Bacillati</taxon>
        <taxon>Actinomycetota</taxon>
        <taxon>Actinomycetes</taxon>
        <taxon>Micrococcales</taxon>
        <taxon>Microbacteriaceae</taxon>
        <taxon>Lacisediminihabitans</taxon>
    </lineage>
</organism>
<dbReference type="Pfam" id="PF16154">
    <property type="entry name" value="DUF4862"/>
    <property type="match status" value="1"/>
</dbReference>
<comment type="caution">
    <text evidence="1">The sequence shown here is derived from an EMBL/GenBank/DDBJ whole genome shotgun (WGS) entry which is preliminary data.</text>
</comment>
<dbReference type="EMBL" id="VRMG01000008">
    <property type="protein sequence ID" value="TXN29973.1"/>
    <property type="molecule type" value="Genomic_DNA"/>
</dbReference>
<accession>A0A5C8UP09</accession>
<proteinExistence type="predicted"/>
<reference evidence="1 2" key="1">
    <citation type="submission" date="2019-08" db="EMBL/GenBank/DDBJ databases">
        <title>Bacterial whole genome sequence for Glaciihabitans sp. CHu50b-6-2.</title>
        <authorList>
            <person name="Jin L."/>
        </authorList>
    </citation>
    <scope>NUCLEOTIDE SEQUENCE [LARGE SCALE GENOMIC DNA]</scope>
    <source>
        <strain evidence="1 2">CHu50b-6-2</strain>
    </source>
</reference>
<sequence length="315" mass="32622">MIDGITLGAYALEPAADVLTVHENKWYAALAAIDGAHGLEIPYRGGLHRDGVVRLGSLLPTDWHVVITMLPPTMAGIRADAAYGLASTDDGGRAAALADVRAALEQARRLDEVTDRRTVRAIHLASAPRGGGDPGRLALSLTELAADAHGIALLLEHCDAWTAARPVEKGFLPLEAEIAAVLAARPRTDATIGQVINWGRSAIDGRSPDSPVAQLAALESAGTLAGFMVSGASATGGPLGAAWADAHNPVATVDPSSLLTVSAIAAALTASVASRLEVLGVKVQDPRRATEFDAHLQPLRATVAPVLERITEVSR</sequence>
<protein>
    <submittedName>
        <fullName evidence="1">DUF4862 family protein</fullName>
    </submittedName>
</protein>
<dbReference type="Proteomes" id="UP000321379">
    <property type="component" value="Unassembled WGS sequence"/>
</dbReference>
<dbReference type="RefSeq" id="WP_147784016.1">
    <property type="nucleotide sequence ID" value="NZ_VRMG01000008.1"/>
</dbReference>
<evidence type="ECO:0000313" key="1">
    <source>
        <dbReference type="EMBL" id="TXN29973.1"/>
    </source>
</evidence>
<evidence type="ECO:0000313" key="2">
    <source>
        <dbReference type="Proteomes" id="UP000321379"/>
    </source>
</evidence>
<keyword evidence="2" id="KW-1185">Reference proteome</keyword>